<organism evidence="1">
    <name type="scientific">marine sediment metagenome</name>
    <dbReference type="NCBI Taxonomy" id="412755"/>
    <lineage>
        <taxon>unclassified sequences</taxon>
        <taxon>metagenomes</taxon>
        <taxon>ecological metagenomes</taxon>
    </lineage>
</organism>
<sequence>MAIIKALKKDQVEEAARGVYEKFEKETGKVPEWVKVMAHNPKVVKEFTELFKVIMDEGYIEPLLRWKIAHVVSHSLKCPFCVDVTGKMLKTMGASDEVLEKIKGGKDLPEEEKEVLSLVKEVTLKATCNPELFERLRKKFSEEELVEIVSIIGLFNYINRFNNTFCILPE</sequence>
<dbReference type="AlphaFoldDB" id="X1MNL9"/>
<dbReference type="EMBL" id="BARV01009457">
    <property type="protein sequence ID" value="GAI16285.1"/>
    <property type="molecule type" value="Genomic_DNA"/>
</dbReference>
<proteinExistence type="predicted"/>
<evidence type="ECO:0008006" key="2">
    <source>
        <dbReference type="Google" id="ProtNLM"/>
    </source>
</evidence>
<dbReference type="PANTHER" id="PTHR35446:SF2">
    <property type="entry name" value="CARBOXYMUCONOLACTONE DECARBOXYLASE-LIKE DOMAIN-CONTAINING PROTEIN"/>
    <property type="match status" value="1"/>
</dbReference>
<reference evidence="1" key="1">
    <citation type="journal article" date="2014" name="Front. Microbiol.">
        <title>High frequency of phylogenetically diverse reductive dehalogenase-homologous genes in deep subseafloor sedimentary metagenomes.</title>
        <authorList>
            <person name="Kawai M."/>
            <person name="Futagami T."/>
            <person name="Toyoda A."/>
            <person name="Takaki Y."/>
            <person name="Nishi S."/>
            <person name="Hori S."/>
            <person name="Arai W."/>
            <person name="Tsubouchi T."/>
            <person name="Morono Y."/>
            <person name="Uchiyama I."/>
            <person name="Ito T."/>
            <person name="Fujiyama A."/>
            <person name="Inagaki F."/>
            <person name="Takami H."/>
        </authorList>
    </citation>
    <scope>NUCLEOTIDE SEQUENCE</scope>
    <source>
        <strain evidence="1">Expedition CK06-06</strain>
    </source>
</reference>
<dbReference type="SUPFAM" id="SSF69118">
    <property type="entry name" value="AhpD-like"/>
    <property type="match status" value="1"/>
</dbReference>
<dbReference type="PANTHER" id="PTHR35446">
    <property type="entry name" value="SI:CH211-175M2.5"/>
    <property type="match status" value="1"/>
</dbReference>
<dbReference type="Gene3D" id="1.20.1290.10">
    <property type="entry name" value="AhpD-like"/>
    <property type="match status" value="1"/>
</dbReference>
<comment type="caution">
    <text evidence="1">The sequence shown here is derived from an EMBL/GenBank/DDBJ whole genome shotgun (WGS) entry which is preliminary data.</text>
</comment>
<name>X1MNL9_9ZZZZ</name>
<evidence type="ECO:0000313" key="1">
    <source>
        <dbReference type="EMBL" id="GAI16285.1"/>
    </source>
</evidence>
<accession>X1MNL9</accession>
<protein>
    <recommendedName>
        <fullName evidence="2">Carboxymuconolactone decarboxylase-like domain-containing protein</fullName>
    </recommendedName>
</protein>
<gene>
    <name evidence="1" type="ORF">S06H3_18648</name>
</gene>
<dbReference type="InterPro" id="IPR029032">
    <property type="entry name" value="AhpD-like"/>
</dbReference>